<comment type="similarity">
    <text evidence="11">Belongs to the ThiC family. 5-hydroxybenzimidazole synthase subfamily.</text>
</comment>
<dbReference type="SFLD" id="SFLDF00407">
    <property type="entry name" value="phosphomethylpyrimidine_syntha"/>
    <property type="match status" value="1"/>
</dbReference>
<gene>
    <name evidence="13" type="ordered locus">Desti_4402</name>
    <name evidence="14" type="ordered locus">Desti_5563</name>
</gene>
<dbReference type="AlphaFoldDB" id="I4CF03"/>
<keyword evidence="5" id="KW-0479">Metal-binding</keyword>
<evidence type="ECO:0000256" key="3">
    <source>
        <dbReference type="ARBA" id="ARBA00022485"/>
    </source>
</evidence>
<dbReference type="FunFam" id="3.20.20.540:FF:000001">
    <property type="entry name" value="Phosphomethylpyrimidine synthase"/>
    <property type="match status" value="1"/>
</dbReference>
<dbReference type="SFLD" id="SFLDS00113">
    <property type="entry name" value="Radical_SAM_Phosphomethylpyrim"/>
    <property type="match status" value="1"/>
</dbReference>
<dbReference type="NCBIfam" id="TIGR00190">
    <property type="entry name" value="thiC"/>
    <property type="match status" value="1"/>
</dbReference>
<evidence type="ECO:0000256" key="6">
    <source>
        <dbReference type="ARBA" id="ARBA00022833"/>
    </source>
</evidence>
<dbReference type="Pfam" id="PF01964">
    <property type="entry name" value="ThiC_Rad_SAM"/>
    <property type="match status" value="1"/>
</dbReference>
<dbReference type="GO" id="GO:0046872">
    <property type="term" value="F:metal ion binding"/>
    <property type="evidence" value="ECO:0007669"/>
    <property type="project" value="UniProtKB-KW"/>
</dbReference>
<evidence type="ECO:0000256" key="9">
    <source>
        <dbReference type="ARBA" id="ARBA00023239"/>
    </source>
</evidence>
<evidence type="ECO:0000256" key="11">
    <source>
        <dbReference type="ARBA" id="ARBA00061427"/>
    </source>
</evidence>
<dbReference type="RefSeq" id="WP_014812152.1">
    <property type="nucleotide sequence ID" value="NC_018025.1"/>
</dbReference>
<evidence type="ECO:0000256" key="7">
    <source>
        <dbReference type="ARBA" id="ARBA00023004"/>
    </source>
</evidence>
<evidence type="ECO:0000256" key="12">
    <source>
        <dbReference type="NCBIfam" id="TIGR00190"/>
    </source>
</evidence>
<comment type="cofactor">
    <cofactor evidence="1">
        <name>[4Fe-4S] cluster</name>
        <dbReference type="ChEBI" id="CHEBI:49883"/>
    </cofactor>
</comment>
<reference evidence="14" key="1">
    <citation type="submission" date="2012-06" db="EMBL/GenBank/DDBJ databases">
        <title>Complete sequence of chromosome of Desulfomonile tiedjei DSM 6799.</title>
        <authorList>
            <consortium name="US DOE Joint Genome Institute (JGI-PGF)"/>
            <person name="Lucas S."/>
            <person name="Copeland A."/>
            <person name="Lapidus A."/>
            <person name="Glavina del Rio T."/>
            <person name="Dalin E."/>
            <person name="Tice H."/>
            <person name="Bruce D."/>
            <person name="Goodwin L."/>
            <person name="Pitluck S."/>
            <person name="Peters L."/>
            <person name="Ovchinnikova G."/>
            <person name="Zeytun A."/>
            <person name="Lu M."/>
            <person name="Kyrpides N."/>
            <person name="Mavromatis K."/>
            <person name="Ivanova N."/>
            <person name="Brettin T."/>
            <person name="Detter J.C."/>
            <person name="Han C."/>
            <person name="Larimer F."/>
            <person name="Land M."/>
            <person name="Hauser L."/>
            <person name="Markowitz V."/>
            <person name="Cheng J.-F."/>
            <person name="Hugenholtz P."/>
            <person name="Woyke T."/>
            <person name="Wu D."/>
            <person name="Spring S."/>
            <person name="Schroeder M."/>
            <person name="Brambilla E."/>
            <person name="Klenk H.-P."/>
            <person name="Eisen J.A."/>
        </authorList>
    </citation>
    <scope>NUCLEOTIDE SEQUENCE</scope>
    <source>
        <strain evidence="14">DSM 6799</strain>
    </source>
</reference>
<dbReference type="KEGG" id="dti:Desti_4402"/>
<sequence length="457" mass="50075">MMDKYSRTFYNDDAAILGENDRTKTVLTVVENGLKSPKDMEFALKELLKQIALEEATDPEALYHDFEHGRLAVFKAPPSGKSVAVGEKLKVKVNANIGTSSDLHDEDFELRKLEASIKAGTDAVMDLSTGGDLRSVRRKIISESSVPVGSVPIYEAIVQSLRLRQGAEKMEPKEMLDAIRLHGEDGISFVTVHCGVTLKALEHLTAKPRVCGIVSRGGSFLARWMRANKAENPLYEQYDEVLDICKQYNMVISLGDGLRPGAIADSLDAAQVEELITLGDLCRRARAKGVQAIIEGPGHVPLDQVASQMQLQKKLCDDAPFYVLGPLVTDIAPGLDHITSAIGGAVAAANGADFLCYVTPSEHLGLPSVEDVRMGVLAARVAGHAADLVRKRPGAWQWDEQMSRARKDRNWPDQIRLALDPELAKEIRARTCRENHETCTMCGDLCAYKADTELDML</sequence>
<dbReference type="EMBL" id="CP003360">
    <property type="protein sequence ID" value="AFM28144.1"/>
    <property type="molecule type" value="Genomic_DNA"/>
</dbReference>
<dbReference type="NCBIfam" id="NF009895">
    <property type="entry name" value="PRK13352.1"/>
    <property type="match status" value="1"/>
</dbReference>
<organism evidence="14 15">
    <name type="scientific">Desulfomonile tiedjei (strain ATCC 49306 / DSM 6799 / DCB-1)</name>
    <dbReference type="NCBI Taxonomy" id="706587"/>
    <lineage>
        <taxon>Bacteria</taxon>
        <taxon>Pseudomonadati</taxon>
        <taxon>Thermodesulfobacteriota</taxon>
        <taxon>Desulfomonilia</taxon>
        <taxon>Desulfomonilales</taxon>
        <taxon>Desulfomonilaceae</taxon>
        <taxon>Desulfomonile</taxon>
    </lineage>
</organism>
<reference evidence="15" key="2">
    <citation type="submission" date="2012-06" db="EMBL/GenBank/DDBJ databases">
        <title>Complete sequence of chromosome of Desulfomonile tiedjei DSM 6799.</title>
        <authorList>
            <person name="Lucas S."/>
            <person name="Copeland A."/>
            <person name="Lapidus A."/>
            <person name="Glavina del Rio T."/>
            <person name="Dalin E."/>
            <person name="Tice H."/>
            <person name="Bruce D."/>
            <person name="Goodwin L."/>
            <person name="Pitluck S."/>
            <person name="Peters L."/>
            <person name="Ovchinnikova G."/>
            <person name="Zeytun A."/>
            <person name="Lu M."/>
            <person name="Kyrpides N."/>
            <person name="Mavromatis K."/>
            <person name="Ivanova N."/>
            <person name="Brettin T."/>
            <person name="Detter J.C."/>
            <person name="Han C."/>
            <person name="Larimer F."/>
            <person name="Land M."/>
            <person name="Hauser L."/>
            <person name="Markowitz V."/>
            <person name="Cheng J.-F."/>
            <person name="Hugenholtz P."/>
            <person name="Woyke T."/>
            <person name="Wu D."/>
            <person name="Spring S."/>
            <person name="Schroeder M."/>
            <person name="Brambilla E."/>
            <person name="Klenk H.-P."/>
            <person name="Eisen J.A."/>
        </authorList>
    </citation>
    <scope>NUCLEOTIDE SEQUENCE [LARGE SCALE GENOMIC DNA]</scope>
    <source>
        <strain evidence="15">ATCC 49306 / DSM 6799 / DCB-1</strain>
    </source>
</reference>
<comment type="subunit">
    <text evidence="2">Homodimer.</text>
</comment>
<keyword evidence="8" id="KW-0411">Iron-sulfur</keyword>
<dbReference type="Proteomes" id="UP000006055">
    <property type="component" value="Chromosome"/>
</dbReference>
<dbReference type="HOGENOM" id="CLU_013181_2_2_7"/>
<proteinExistence type="inferred from homology"/>
<dbReference type="EMBL" id="CP003360">
    <property type="protein sequence ID" value="AFM27034.1"/>
    <property type="molecule type" value="Genomic_DNA"/>
</dbReference>
<dbReference type="SFLD" id="SFLDG01114">
    <property type="entry name" value="phosphomethylpyrimidine_syntha"/>
    <property type="match status" value="1"/>
</dbReference>
<keyword evidence="9" id="KW-0456">Lyase</keyword>
<dbReference type="InterPro" id="IPR038521">
    <property type="entry name" value="ThiC/Bza_core_dom"/>
</dbReference>
<evidence type="ECO:0000256" key="1">
    <source>
        <dbReference type="ARBA" id="ARBA00001966"/>
    </source>
</evidence>
<dbReference type="STRING" id="706587.Desti_4402"/>
<evidence type="ECO:0000256" key="4">
    <source>
        <dbReference type="ARBA" id="ARBA00022691"/>
    </source>
</evidence>
<protein>
    <recommendedName>
        <fullName evidence="12">Phosphomethylpyrimidine synthase</fullName>
        <ecNumber evidence="12">4.1.99.17</ecNumber>
    </recommendedName>
</protein>
<evidence type="ECO:0000313" key="15">
    <source>
        <dbReference type="Proteomes" id="UP000006055"/>
    </source>
</evidence>
<dbReference type="PANTHER" id="PTHR30557">
    <property type="entry name" value="THIAMINE BIOSYNTHESIS PROTEIN THIC"/>
    <property type="match status" value="1"/>
</dbReference>
<keyword evidence="4" id="KW-0949">S-adenosyl-L-methionine</keyword>
<evidence type="ECO:0000256" key="5">
    <source>
        <dbReference type="ARBA" id="ARBA00022723"/>
    </source>
</evidence>
<dbReference type="GO" id="GO:0009228">
    <property type="term" value="P:thiamine biosynthetic process"/>
    <property type="evidence" value="ECO:0007669"/>
    <property type="project" value="UniProtKB-UniRule"/>
</dbReference>
<evidence type="ECO:0000256" key="2">
    <source>
        <dbReference type="ARBA" id="ARBA00011738"/>
    </source>
</evidence>
<keyword evidence="7" id="KW-0408">Iron</keyword>
<keyword evidence="3" id="KW-0004">4Fe-4S</keyword>
<dbReference type="PANTHER" id="PTHR30557:SF1">
    <property type="entry name" value="PHOSPHOMETHYLPYRIMIDINE SYNTHASE, CHLOROPLASTIC"/>
    <property type="match status" value="1"/>
</dbReference>
<dbReference type="Gene3D" id="3.20.20.540">
    <property type="entry name" value="Radical SAM ThiC family, central domain"/>
    <property type="match status" value="1"/>
</dbReference>
<name>I4CF03_DESTA</name>
<accession>I4CF03</accession>
<dbReference type="GO" id="GO:0051539">
    <property type="term" value="F:4 iron, 4 sulfur cluster binding"/>
    <property type="evidence" value="ECO:0007669"/>
    <property type="project" value="UniProtKB-KW"/>
</dbReference>
<dbReference type="InterPro" id="IPR002817">
    <property type="entry name" value="ThiC/BzaA/B"/>
</dbReference>
<evidence type="ECO:0000313" key="14">
    <source>
        <dbReference type="EMBL" id="AFM28144.1"/>
    </source>
</evidence>
<evidence type="ECO:0000313" key="13">
    <source>
        <dbReference type="EMBL" id="AFM27034.1"/>
    </source>
</evidence>
<comment type="catalytic activity">
    <reaction evidence="10">
        <text>5-amino-1-(5-phospho-beta-D-ribosyl)imidazole + AH2 + S-adenosyl-L-methionine = 5-hydroxybenzimidazole + 5'-deoxyadenosine + formate + L-methionine + A + NH4(+) + phosphate + 2 H(+)</text>
        <dbReference type="Rhea" id="RHEA:53504"/>
        <dbReference type="ChEBI" id="CHEBI:13193"/>
        <dbReference type="ChEBI" id="CHEBI:15378"/>
        <dbReference type="ChEBI" id="CHEBI:15740"/>
        <dbReference type="ChEBI" id="CHEBI:17319"/>
        <dbReference type="ChEBI" id="CHEBI:17499"/>
        <dbReference type="ChEBI" id="CHEBI:28938"/>
        <dbReference type="ChEBI" id="CHEBI:43474"/>
        <dbReference type="ChEBI" id="CHEBI:57844"/>
        <dbReference type="ChEBI" id="CHEBI:59789"/>
        <dbReference type="ChEBI" id="CHEBI:137404"/>
        <dbReference type="ChEBI" id="CHEBI:137981"/>
        <dbReference type="EC" id="4.1.99.23"/>
    </reaction>
</comment>
<dbReference type="EC" id="4.1.99.17" evidence="12"/>
<dbReference type="GO" id="GO:0005829">
    <property type="term" value="C:cytosol"/>
    <property type="evidence" value="ECO:0007669"/>
    <property type="project" value="TreeGrafter"/>
</dbReference>
<dbReference type="KEGG" id="dti:Desti_5563"/>
<keyword evidence="15" id="KW-1185">Reference proteome</keyword>
<dbReference type="Gene3D" id="6.10.250.620">
    <property type="match status" value="1"/>
</dbReference>
<keyword evidence="6" id="KW-0862">Zinc</keyword>
<dbReference type="eggNOG" id="COG0422">
    <property type="taxonomic scope" value="Bacteria"/>
</dbReference>
<evidence type="ECO:0000256" key="10">
    <source>
        <dbReference type="ARBA" id="ARBA00052156"/>
    </source>
</evidence>
<dbReference type="GO" id="GO:0070284">
    <property type="term" value="F:phosphomethylpyrimidine synthase activity"/>
    <property type="evidence" value="ECO:0007669"/>
    <property type="project" value="UniProtKB-EC"/>
</dbReference>
<dbReference type="PATRIC" id="fig|706587.4.peg.4996"/>
<evidence type="ECO:0000256" key="8">
    <source>
        <dbReference type="ARBA" id="ARBA00023014"/>
    </source>
</evidence>